<name>A0A5D1ZYI5_GOSDA</name>
<proteinExistence type="inferred from homology"/>
<dbReference type="SUPFAM" id="SSF53686">
    <property type="entry name" value="Tryptophan synthase beta subunit-like PLP-dependent enzymes"/>
    <property type="match status" value="1"/>
</dbReference>
<dbReference type="InterPro" id="IPR001926">
    <property type="entry name" value="TrpB-like_PALP"/>
</dbReference>
<evidence type="ECO:0000256" key="7">
    <source>
        <dbReference type="PIRSR" id="PIRSR605856-50"/>
    </source>
</evidence>
<evidence type="ECO:0000256" key="4">
    <source>
        <dbReference type="ARBA" id="ARBA00022679"/>
    </source>
</evidence>
<dbReference type="InterPro" id="IPR050214">
    <property type="entry name" value="Cys_Synth/Cystath_Beta-Synth"/>
</dbReference>
<feature type="binding site" evidence="7">
    <location>
        <position position="154"/>
    </location>
    <ligand>
        <name>pyridoxal 5'-phosphate</name>
        <dbReference type="ChEBI" id="CHEBI:597326"/>
    </ligand>
</feature>
<dbReference type="GO" id="GO:0006535">
    <property type="term" value="P:cysteine biosynthetic process from serine"/>
    <property type="evidence" value="ECO:0007669"/>
    <property type="project" value="UniProtKB-UniRule"/>
</dbReference>
<dbReference type="AlphaFoldDB" id="A0A5D1ZYI5"/>
<comment type="cofactor">
    <cofactor evidence="1 7 9">
        <name>pyridoxal 5'-phosphate</name>
        <dbReference type="ChEBI" id="CHEBI:597326"/>
    </cofactor>
</comment>
<evidence type="ECO:0000256" key="9">
    <source>
        <dbReference type="RuleBase" id="RU003985"/>
    </source>
</evidence>
<comment type="catalytic activity">
    <reaction evidence="9">
        <text>O-acetyl-L-serine + hydrogen sulfide = L-cysteine + acetate</text>
        <dbReference type="Rhea" id="RHEA:14829"/>
        <dbReference type="ChEBI" id="CHEBI:29919"/>
        <dbReference type="ChEBI" id="CHEBI:30089"/>
        <dbReference type="ChEBI" id="CHEBI:35235"/>
        <dbReference type="ChEBI" id="CHEBI:58340"/>
        <dbReference type="EC" id="2.5.1.47"/>
    </reaction>
</comment>
<protein>
    <recommendedName>
        <fullName evidence="9">Cysteine synthase</fullName>
        <ecNumber evidence="9">2.5.1.47</ecNumber>
    </recommendedName>
</protein>
<dbReference type="Pfam" id="PF00291">
    <property type="entry name" value="PALP"/>
    <property type="match status" value="1"/>
</dbReference>
<dbReference type="InterPro" id="IPR005859">
    <property type="entry name" value="CysK"/>
</dbReference>
<dbReference type="PANTHER" id="PTHR10314">
    <property type="entry name" value="CYSTATHIONINE BETA-SYNTHASE"/>
    <property type="match status" value="1"/>
</dbReference>
<dbReference type="NCBIfam" id="TIGR01139">
    <property type="entry name" value="cysK"/>
    <property type="match status" value="1"/>
</dbReference>
<dbReference type="CDD" id="cd01561">
    <property type="entry name" value="CBS_like"/>
    <property type="match status" value="1"/>
</dbReference>
<evidence type="ECO:0000313" key="12">
    <source>
        <dbReference type="Proteomes" id="UP000323506"/>
    </source>
</evidence>
<dbReference type="EMBL" id="CM017713">
    <property type="protein sequence ID" value="TYG37200.1"/>
    <property type="molecule type" value="Genomic_DNA"/>
</dbReference>
<dbReference type="InterPro" id="IPR036052">
    <property type="entry name" value="TrpB-like_PALP_sf"/>
</dbReference>
<dbReference type="NCBIfam" id="TIGR01136">
    <property type="entry name" value="cysKM"/>
    <property type="match status" value="1"/>
</dbReference>
<evidence type="ECO:0000256" key="5">
    <source>
        <dbReference type="ARBA" id="ARBA00022898"/>
    </source>
</evidence>
<keyword evidence="12" id="KW-1185">Reference proteome</keyword>
<evidence type="ECO:0000256" key="8">
    <source>
        <dbReference type="PIRSR" id="PIRSR605856-51"/>
    </source>
</evidence>
<dbReference type="InterPro" id="IPR005856">
    <property type="entry name" value="Cys_synth"/>
</dbReference>
<reference evidence="11 12" key="1">
    <citation type="submission" date="2019-06" db="EMBL/GenBank/DDBJ databases">
        <title>WGS assembly of Gossypium darwinii.</title>
        <authorList>
            <person name="Chen Z.J."/>
            <person name="Sreedasyam A."/>
            <person name="Ando A."/>
            <person name="Song Q."/>
            <person name="De L."/>
            <person name="Hulse-Kemp A."/>
            <person name="Ding M."/>
            <person name="Ye W."/>
            <person name="Kirkbride R."/>
            <person name="Jenkins J."/>
            <person name="Plott C."/>
            <person name="Lovell J."/>
            <person name="Lin Y.-M."/>
            <person name="Vaughn R."/>
            <person name="Liu B."/>
            <person name="Li W."/>
            <person name="Simpson S."/>
            <person name="Scheffler B."/>
            <person name="Saski C."/>
            <person name="Grover C."/>
            <person name="Hu G."/>
            <person name="Conover J."/>
            <person name="Carlson J."/>
            <person name="Shu S."/>
            <person name="Boston L."/>
            <person name="Williams M."/>
            <person name="Peterson D."/>
            <person name="Mcgee K."/>
            <person name="Jones D."/>
            <person name="Wendel J."/>
            <person name="Stelly D."/>
            <person name="Grimwood J."/>
            <person name="Schmutz J."/>
        </authorList>
    </citation>
    <scope>NUCLEOTIDE SEQUENCE [LARGE SCALE GENOMIC DNA]</scope>
    <source>
        <strain evidence="11">1808015.09</strain>
    </source>
</reference>
<feature type="binding site" evidence="7">
    <location>
        <begin position="258"/>
        <end position="262"/>
    </location>
    <ligand>
        <name>pyridoxal 5'-phosphate</name>
        <dbReference type="ChEBI" id="CHEBI:597326"/>
    </ligand>
</feature>
<feature type="modified residue" description="N6-(pyridoxal phosphate)lysine" evidence="8">
    <location>
        <position position="123"/>
    </location>
</feature>
<keyword evidence="6 9" id="KW-0198">Cysteine biosynthesis</keyword>
<dbReference type="FunFam" id="3.40.50.1100:FF:000006">
    <property type="entry name" value="Cysteine synthase"/>
    <property type="match status" value="1"/>
</dbReference>
<keyword evidence="3 9" id="KW-0028">Amino-acid biosynthesis</keyword>
<dbReference type="EC" id="2.5.1.47" evidence="9"/>
<accession>A0A5D1ZYI5</accession>
<evidence type="ECO:0000256" key="1">
    <source>
        <dbReference type="ARBA" id="ARBA00001933"/>
    </source>
</evidence>
<dbReference type="PROSITE" id="PS00901">
    <property type="entry name" value="CYS_SYNTHASE"/>
    <property type="match status" value="1"/>
</dbReference>
<evidence type="ECO:0000313" key="11">
    <source>
        <dbReference type="EMBL" id="TYG37200.1"/>
    </source>
</evidence>
<sequence>MSLSSSLLHLPPPKPFLCIPKQYSFPPFNASLNFSFYDKPMLIVKSASFAATRRASSLIVEEEEDEEEQEQEQEEGFEAVNIAEDVTQLIGRTPMIYLNKVTDGCVANIAAKLESMEPCRSVKDRIGLSMVCEAEDSGAISPRKTILVEPTSGNTGLGIAFVAATKGYKLIVTMRASINLERRILLRAFGAEIVLTDPEKGLKGAVDKAEEIVLNTPNAFMLQQFDNMANTKIHFETTGPEIWEDTLGNVDIFVAGIGTGGTVTGTGQYLKMKNKEIKVVGVEPAERSIVSGENPGYVPSILDVKLLDEVVKVSNDEAVDMARKLALEEGLLVGISSGAAAAAAISLAKRPENAGKLIVVIFPSFGERYIPTVLFRSIHEEVQQMEAR</sequence>
<keyword evidence="4 9" id="KW-0808">Transferase</keyword>
<evidence type="ECO:0000259" key="10">
    <source>
        <dbReference type="Pfam" id="PF00291"/>
    </source>
</evidence>
<feature type="binding site" evidence="7">
    <location>
        <position position="336"/>
    </location>
    <ligand>
        <name>pyridoxal 5'-phosphate</name>
        <dbReference type="ChEBI" id="CHEBI:597326"/>
    </ligand>
</feature>
<feature type="domain" description="Tryptophan synthase beta chain-like PALP" evidence="10">
    <location>
        <begin position="86"/>
        <end position="363"/>
    </location>
</feature>
<evidence type="ECO:0000256" key="6">
    <source>
        <dbReference type="ARBA" id="ARBA00023192"/>
    </source>
</evidence>
<dbReference type="InterPro" id="IPR001216">
    <property type="entry name" value="P-phosphate_BS"/>
</dbReference>
<evidence type="ECO:0000256" key="2">
    <source>
        <dbReference type="ARBA" id="ARBA00007103"/>
    </source>
</evidence>
<evidence type="ECO:0000256" key="3">
    <source>
        <dbReference type="ARBA" id="ARBA00022605"/>
    </source>
</evidence>
<dbReference type="GO" id="GO:0004124">
    <property type="term" value="F:cysteine synthase activity"/>
    <property type="evidence" value="ECO:0007669"/>
    <property type="project" value="UniProtKB-UniRule"/>
</dbReference>
<gene>
    <name evidence="11" type="ORF">ES288_D13G122700v1</name>
</gene>
<keyword evidence="5 7" id="KW-0663">Pyridoxal phosphate</keyword>
<comment type="similarity">
    <text evidence="2 9">Belongs to the cysteine synthase/cystathionine beta-synthase family.</text>
</comment>
<dbReference type="Proteomes" id="UP000323506">
    <property type="component" value="Chromosome D13"/>
</dbReference>
<dbReference type="Gene3D" id="3.40.50.1100">
    <property type="match status" value="2"/>
</dbReference>
<organism evidence="11 12">
    <name type="scientific">Gossypium darwinii</name>
    <name type="common">Darwin's cotton</name>
    <name type="synonym">Gossypium barbadense var. darwinii</name>
    <dbReference type="NCBI Taxonomy" id="34276"/>
    <lineage>
        <taxon>Eukaryota</taxon>
        <taxon>Viridiplantae</taxon>
        <taxon>Streptophyta</taxon>
        <taxon>Embryophyta</taxon>
        <taxon>Tracheophyta</taxon>
        <taxon>Spermatophyta</taxon>
        <taxon>Magnoliopsida</taxon>
        <taxon>eudicotyledons</taxon>
        <taxon>Gunneridae</taxon>
        <taxon>Pentapetalae</taxon>
        <taxon>rosids</taxon>
        <taxon>malvids</taxon>
        <taxon>Malvales</taxon>
        <taxon>Malvaceae</taxon>
        <taxon>Malvoideae</taxon>
        <taxon>Gossypium</taxon>
    </lineage>
</organism>